<evidence type="ECO:0000313" key="3">
    <source>
        <dbReference type="EMBL" id="TQV82754.1"/>
    </source>
</evidence>
<dbReference type="PROSITE" id="PS50164">
    <property type="entry name" value="GIY_YIG"/>
    <property type="match status" value="1"/>
</dbReference>
<dbReference type="InterPro" id="IPR035901">
    <property type="entry name" value="GIY-YIG_endonuc_sf"/>
</dbReference>
<dbReference type="Proteomes" id="UP000315439">
    <property type="component" value="Unassembled WGS sequence"/>
</dbReference>
<dbReference type="CDD" id="cd10456">
    <property type="entry name" value="GIY-YIG_UPF0213"/>
    <property type="match status" value="1"/>
</dbReference>
<dbReference type="OrthoDB" id="9797095at2"/>
<dbReference type="InterPro" id="IPR050190">
    <property type="entry name" value="UPF0213_domain"/>
</dbReference>
<dbReference type="Pfam" id="PF01541">
    <property type="entry name" value="GIY-YIG"/>
    <property type="match status" value="1"/>
</dbReference>
<dbReference type="Gene3D" id="3.40.1440.10">
    <property type="entry name" value="GIY-YIG endonuclease"/>
    <property type="match status" value="1"/>
</dbReference>
<keyword evidence="4" id="KW-1185">Reference proteome</keyword>
<proteinExistence type="inferred from homology"/>
<gene>
    <name evidence="3" type="ORF">FLL46_23555</name>
</gene>
<protein>
    <submittedName>
        <fullName evidence="3">GIY-YIG nuclease family protein</fullName>
    </submittedName>
</protein>
<evidence type="ECO:0000256" key="1">
    <source>
        <dbReference type="ARBA" id="ARBA00007435"/>
    </source>
</evidence>
<accession>A0A545TZW0</accession>
<dbReference type="AlphaFoldDB" id="A0A545TZW0"/>
<dbReference type="SUPFAM" id="SSF82771">
    <property type="entry name" value="GIY-YIG endonuclease"/>
    <property type="match status" value="1"/>
</dbReference>
<comment type="caution">
    <text evidence="3">The sequence shown here is derived from an EMBL/GenBank/DDBJ whole genome shotgun (WGS) entry which is preliminary data.</text>
</comment>
<organism evidence="3 4">
    <name type="scientific">Aliikangiella coralliicola</name>
    <dbReference type="NCBI Taxonomy" id="2592383"/>
    <lineage>
        <taxon>Bacteria</taxon>
        <taxon>Pseudomonadati</taxon>
        <taxon>Pseudomonadota</taxon>
        <taxon>Gammaproteobacteria</taxon>
        <taxon>Oceanospirillales</taxon>
        <taxon>Pleioneaceae</taxon>
        <taxon>Aliikangiella</taxon>
    </lineage>
</organism>
<sequence length="103" mass="11961">MVSTTWYVYIIQSSDERLYTGITTDIQRRWSEHLNSKKGAKFFRGRKPKALLFIFQAENRSEASTVEAKIKRMKKADKINMINSPANEISIVQNILPVELLEK</sequence>
<reference evidence="3 4" key="1">
    <citation type="submission" date="2019-07" db="EMBL/GenBank/DDBJ databases">
        <title>Draft genome for Aliikangiella sp. M105.</title>
        <authorList>
            <person name="Wang G."/>
        </authorList>
    </citation>
    <scope>NUCLEOTIDE SEQUENCE [LARGE SCALE GENOMIC DNA]</scope>
    <source>
        <strain evidence="3 4">M105</strain>
    </source>
</reference>
<name>A0A545TZW0_9GAMM</name>
<evidence type="ECO:0000313" key="4">
    <source>
        <dbReference type="Proteomes" id="UP000315439"/>
    </source>
</evidence>
<comment type="similarity">
    <text evidence="1">Belongs to the UPF0213 family.</text>
</comment>
<dbReference type="PANTHER" id="PTHR34477:SF1">
    <property type="entry name" value="UPF0213 PROTEIN YHBQ"/>
    <property type="match status" value="1"/>
</dbReference>
<dbReference type="PANTHER" id="PTHR34477">
    <property type="entry name" value="UPF0213 PROTEIN YHBQ"/>
    <property type="match status" value="1"/>
</dbReference>
<feature type="domain" description="GIY-YIG" evidence="2">
    <location>
        <begin position="4"/>
        <end position="80"/>
    </location>
</feature>
<dbReference type="EMBL" id="VIKS01000015">
    <property type="protein sequence ID" value="TQV82754.1"/>
    <property type="molecule type" value="Genomic_DNA"/>
</dbReference>
<dbReference type="InterPro" id="IPR000305">
    <property type="entry name" value="GIY-YIG_endonuc"/>
</dbReference>
<evidence type="ECO:0000259" key="2">
    <source>
        <dbReference type="PROSITE" id="PS50164"/>
    </source>
</evidence>